<reference evidence="2 3" key="1">
    <citation type="submission" date="2013-02" db="EMBL/GenBank/DDBJ databases">
        <title>Genome sequence of Candida maltosa Xu316, a potential industrial strain for xylitol and ethanol production.</title>
        <authorList>
            <person name="Yu J."/>
            <person name="Wang Q."/>
            <person name="Geng X."/>
            <person name="Bao W."/>
            <person name="He P."/>
            <person name="Cai J."/>
        </authorList>
    </citation>
    <scope>NUCLEOTIDE SEQUENCE [LARGE SCALE GENOMIC DNA]</scope>
    <source>
        <strain evidence="3">Xu316</strain>
    </source>
</reference>
<dbReference type="HOGENOM" id="CLU_007526_0_2_1"/>
<accession>M3JD21</accession>
<dbReference type="Gene3D" id="3.90.1200.10">
    <property type="match status" value="1"/>
</dbReference>
<sequence length="407" mass="46314">MSSQELLSSPELTDIRSPLDLDKFKKFLATVSPKSSKIHYGHNADIPKTFSNVRQFKFGQSNPTYLFVTPEGRKFVLRRKPSPNSELISKSAHAVEREFHILNSINVLNSGSKYKVPVPKVHLLCEDESAVGYVFYLMDYVNGIQIKNPDMPGFSQEDKKLYWKSIIETFAAIHLLDVEKLISLLPKEHFPQFQNIEKLKNTSYFVRQVKTLNNIHKLQSKHVPEIPHFNKLTSWLLEHAPQDPDKLTLIHGDLKIDNVLFDAKTKTVIGVLDWELTTIGNPLFDLANFLQGFSLPNKLNRLIYQPQETDIGLENKASQKFVYDRLQDYQRLVTWSKDPKNNPVDYWPVGVLFGLLRLCVISQGIAMRVVLGNASSAQASSFASMYPVLSDLALDVINSSRKLQSSL</sequence>
<evidence type="ECO:0000259" key="1">
    <source>
        <dbReference type="PROSITE" id="PS50011"/>
    </source>
</evidence>
<evidence type="ECO:0000313" key="3">
    <source>
        <dbReference type="Proteomes" id="UP000011777"/>
    </source>
</evidence>
<dbReference type="InterPro" id="IPR002575">
    <property type="entry name" value="Aminoglycoside_PTrfase"/>
</dbReference>
<dbReference type="InterPro" id="IPR041726">
    <property type="entry name" value="ACAD10_11_N"/>
</dbReference>
<protein>
    <submittedName>
        <fullName evidence="2">Phosphotransferase, putative</fullName>
    </submittedName>
</protein>
<feature type="domain" description="Protein kinase" evidence="1">
    <location>
        <begin position="50"/>
        <end position="407"/>
    </location>
</feature>
<dbReference type="PROSITE" id="PS00108">
    <property type="entry name" value="PROTEIN_KINASE_ST"/>
    <property type="match status" value="1"/>
</dbReference>
<dbReference type="InterPro" id="IPR008271">
    <property type="entry name" value="Ser/Thr_kinase_AS"/>
</dbReference>
<comment type="caution">
    <text evidence="2">The sequence shown here is derived from an EMBL/GenBank/DDBJ whole genome shotgun (WGS) entry which is preliminary data.</text>
</comment>
<dbReference type="Gene3D" id="3.30.200.20">
    <property type="entry name" value="Phosphorylase Kinase, domain 1"/>
    <property type="match status" value="1"/>
</dbReference>
<evidence type="ECO:0000313" key="2">
    <source>
        <dbReference type="EMBL" id="EMG50063.1"/>
    </source>
</evidence>
<keyword evidence="3" id="KW-1185">Reference proteome</keyword>
<dbReference type="PANTHER" id="PTHR47829:SF1">
    <property type="entry name" value="HAD FAMILY PHOSPHATASE"/>
    <property type="match status" value="1"/>
</dbReference>
<name>M3JD21_CANMX</name>
<dbReference type="PROSITE" id="PS50011">
    <property type="entry name" value="PROTEIN_KINASE_DOM"/>
    <property type="match status" value="1"/>
</dbReference>
<keyword evidence="2" id="KW-0808">Transferase</keyword>
<dbReference type="OMA" id="LAYWIEA"/>
<dbReference type="AlphaFoldDB" id="M3JD21"/>
<dbReference type="Pfam" id="PF01636">
    <property type="entry name" value="APH"/>
    <property type="match status" value="1"/>
</dbReference>
<dbReference type="InterPro" id="IPR000719">
    <property type="entry name" value="Prot_kinase_dom"/>
</dbReference>
<dbReference type="PANTHER" id="PTHR47829">
    <property type="entry name" value="HYDROLASE, PUTATIVE (AFU_ORTHOLOGUE AFUA_1G12880)-RELATED"/>
    <property type="match status" value="1"/>
</dbReference>
<dbReference type="InterPro" id="IPR011009">
    <property type="entry name" value="Kinase-like_dom_sf"/>
</dbReference>
<dbReference type="Proteomes" id="UP000011777">
    <property type="component" value="Unassembled WGS sequence"/>
</dbReference>
<proteinExistence type="predicted"/>
<dbReference type="GO" id="GO:0005524">
    <property type="term" value="F:ATP binding"/>
    <property type="evidence" value="ECO:0007669"/>
    <property type="project" value="InterPro"/>
</dbReference>
<dbReference type="GO" id="GO:0004672">
    <property type="term" value="F:protein kinase activity"/>
    <property type="evidence" value="ECO:0007669"/>
    <property type="project" value="InterPro"/>
</dbReference>
<dbReference type="SUPFAM" id="SSF56112">
    <property type="entry name" value="Protein kinase-like (PK-like)"/>
    <property type="match status" value="1"/>
</dbReference>
<dbReference type="EMBL" id="AOGT01000379">
    <property type="protein sequence ID" value="EMG50063.1"/>
    <property type="molecule type" value="Genomic_DNA"/>
</dbReference>
<dbReference type="CDD" id="cd05154">
    <property type="entry name" value="ACAD10_11_N-like"/>
    <property type="match status" value="1"/>
</dbReference>
<dbReference type="InterPro" id="IPR052898">
    <property type="entry name" value="ACAD10-like"/>
</dbReference>
<dbReference type="OrthoDB" id="191037at2759"/>
<organism evidence="2 3">
    <name type="scientific">Candida maltosa (strain Xu316)</name>
    <name type="common">Yeast</name>
    <dbReference type="NCBI Taxonomy" id="1245528"/>
    <lineage>
        <taxon>Eukaryota</taxon>
        <taxon>Fungi</taxon>
        <taxon>Dikarya</taxon>
        <taxon>Ascomycota</taxon>
        <taxon>Saccharomycotina</taxon>
        <taxon>Pichiomycetes</taxon>
        <taxon>Debaryomycetaceae</taxon>
        <taxon>Candida/Lodderomyces clade</taxon>
        <taxon>Candida</taxon>
    </lineage>
</organism>
<dbReference type="STRING" id="1245528.M3JD21"/>
<gene>
    <name evidence="2" type="ORF">G210_4924</name>
</gene>
<dbReference type="eggNOG" id="ENOG502QQPX">
    <property type="taxonomic scope" value="Eukaryota"/>
</dbReference>